<dbReference type="RefSeq" id="WP_096293990.1">
    <property type="nucleotide sequence ID" value="NZ_LT907782.1"/>
</dbReference>
<dbReference type="AlphaFoldDB" id="A0A285C101"/>
<organism evidence="1 2">
    <name type="scientific">Nitrosomonas ureae</name>
    <dbReference type="NCBI Taxonomy" id="44577"/>
    <lineage>
        <taxon>Bacteria</taxon>
        <taxon>Pseudomonadati</taxon>
        <taxon>Pseudomonadota</taxon>
        <taxon>Betaproteobacteria</taxon>
        <taxon>Nitrosomonadales</taxon>
        <taxon>Nitrosomonadaceae</taxon>
        <taxon>Nitrosomonas</taxon>
    </lineage>
</organism>
<dbReference type="OrthoDB" id="9924458at2"/>
<protein>
    <submittedName>
        <fullName evidence="1">Uncharacterized protein</fullName>
    </submittedName>
</protein>
<dbReference type="EMBL" id="LT907782">
    <property type="protein sequence ID" value="SNX61222.1"/>
    <property type="molecule type" value="Genomic_DNA"/>
</dbReference>
<name>A0A285C101_9PROT</name>
<dbReference type="Proteomes" id="UP000242498">
    <property type="component" value="Chromosome I"/>
</dbReference>
<gene>
    <name evidence="1" type="ORF">SAMN06296273_2675</name>
</gene>
<accession>A0A285C101</accession>
<sequence>MSNMVEIEVQDQFGAWHYYTSVTNNPSSIKLALQTAIKTQLASKSRRARAIDEKTGVLIDMLQG</sequence>
<proteinExistence type="predicted"/>
<evidence type="ECO:0000313" key="1">
    <source>
        <dbReference type="EMBL" id="SNX61222.1"/>
    </source>
</evidence>
<reference evidence="1 2" key="1">
    <citation type="submission" date="2017-08" db="EMBL/GenBank/DDBJ databases">
        <authorList>
            <person name="de Groot N.N."/>
        </authorList>
    </citation>
    <scope>NUCLEOTIDE SEQUENCE [LARGE SCALE GENOMIC DNA]</scope>
    <source>
        <strain evidence="1 2">Nm15</strain>
    </source>
</reference>
<evidence type="ECO:0000313" key="2">
    <source>
        <dbReference type="Proteomes" id="UP000242498"/>
    </source>
</evidence>